<feature type="domain" description="RNase III" evidence="2">
    <location>
        <begin position="40"/>
        <end position="168"/>
    </location>
</feature>
<dbReference type="SUPFAM" id="SSF69065">
    <property type="entry name" value="RNase III domain-like"/>
    <property type="match status" value="1"/>
</dbReference>
<proteinExistence type="predicted"/>
<organism evidence="3">
    <name type="scientific">viral metagenome</name>
    <dbReference type="NCBI Taxonomy" id="1070528"/>
    <lineage>
        <taxon>unclassified sequences</taxon>
        <taxon>metagenomes</taxon>
        <taxon>organismal metagenomes</taxon>
    </lineage>
</organism>
<dbReference type="GO" id="GO:0004525">
    <property type="term" value="F:ribonuclease III activity"/>
    <property type="evidence" value="ECO:0007669"/>
    <property type="project" value="InterPro"/>
</dbReference>
<evidence type="ECO:0000256" key="1">
    <source>
        <dbReference type="SAM" id="MobiDB-lite"/>
    </source>
</evidence>
<dbReference type="InterPro" id="IPR000999">
    <property type="entry name" value="RNase_III_dom"/>
</dbReference>
<evidence type="ECO:0000313" key="3">
    <source>
        <dbReference type="EMBL" id="QHT10257.1"/>
    </source>
</evidence>
<accession>A0A6C0D153</accession>
<name>A0A6C0D153_9ZZZZ</name>
<dbReference type="SMART" id="SM00535">
    <property type="entry name" value="RIBOc"/>
    <property type="match status" value="1"/>
</dbReference>
<dbReference type="PROSITE" id="PS50142">
    <property type="entry name" value="RNASE_3_2"/>
    <property type="match status" value="1"/>
</dbReference>
<evidence type="ECO:0000259" key="2">
    <source>
        <dbReference type="PROSITE" id="PS50142"/>
    </source>
</evidence>
<protein>
    <recommendedName>
        <fullName evidence="2">RNase III domain-containing protein</fullName>
    </recommendedName>
</protein>
<dbReference type="InterPro" id="IPR036389">
    <property type="entry name" value="RNase_III_sf"/>
</dbReference>
<dbReference type="Pfam" id="PF00636">
    <property type="entry name" value="Ribonuclease_3"/>
    <property type="match status" value="1"/>
</dbReference>
<feature type="region of interest" description="Disordered" evidence="1">
    <location>
        <begin position="331"/>
        <end position="350"/>
    </location>
</feature>
<dbReference type="CDD" id="cd00593">
    <property type="entry name" value="RIBOc"/>
    <property type="match status" value="1"/>
</dbReference>
<dbReference type="AlphaFoldDB" id="A0A6C0D153"/>
<dbReference type="EMBL" id="MN739519">
    <property type="protein sequence ID" value="QHT10257.1"/>
    <property type="molecule type" value="Genomic_DNA"/>
</dbReference>
<feature type="compositionally biased region" description="Basic and acidic residues" evidence="1">
    <location>
        <begin position="338"/>
        <end position="350"/>
    </location>
</feature>
<dbReference type="GO" id="GO:0006396">
    <property type="term" value="P:RNA processing"/>
    <property type="evidence" value="ECO:0007669"/>
    <property type="project" value="InterPro"/>
</dbReference>
<reference evidence="3" key="1">
    <citation type="journal article" date="2020" name="Nature">
        <title>Giant virus diversity and host interactions through global metagenomics.</title>
        <authorList>
            <person name="Schulz F."/>
            <person name="Roux S."/>
            <person name="Paez-Espino D."/>
            <person name="Jungbluth S."/>
            <person name="Walsh D.A."/>
            <person name="Denef V.J."/>
            <person name="McMahon K.D."/>
            <person name="Konstantinidis K.T."/>
            <person name="Eloe-Fadrosh E.A."/>
            <person name="Kyrpides N.C."/>
            <person name="Woyke T."/>
        </authorList>
    </citation>
    <scope>NUCLEOTIDE SEQUENCE</scope>
    <source>
        <strain evidence="3">GVMAG-M-3300023174-104</strain>
    </source>
</reference>
<sequence>MEENGLHGLNGPDRLAPLQWTTMPTQHESNFPLDEFRVHIQQLLRYSGLDKKYIRFLTNDTNINIYIQSVTHAYFDPLQNYEWYEMMGDAILNKCMVYYINQRFPFLHNHQGVKVIARLKINLVSKKTFAEISCRLGFPRFIRFIARETMIKINPKSLFEDVLESFFGVTEWLMDKHYEMGSGHVVCFRILKRIMDAQHISLKYEDLFDNITRLKELFDMHKMRLPGQVRYENNREDNIQMVSIYQYCPQSHRKTLLHRCSGIGLDETKQKGAGVVIEMLRQRGFHRPSPIYYQQLERYIENIKKNDTTSSIPSSHPCGFLVDKEDTLSETGLPVEYNQRETNVHREKEE</sequence>
<dbReference type="Gene3D" id="1.10.1520.10">
    <property type="entry name" value="Ribonuclease III domain"/>
    <property type="match status" value="1"/>
</dbReference>